<comment type="caution">
    <text evidence="1">The sequence shown here is derived from an EMBL/GenBank/DDBJ whole genome shotgun (WGS) entry which is preliminary data.</text>
</comment>
<sequence length="58" mass="6466">MCGFGHSPQQGYDSEQGCMGPPDSGVYLELRIPYPVCKVTYLLGTMSSEKQLQQFSIY</sequence>
<protein>
    <submittedName>
        <fullName evidence="1">Uncharacterized protein</fullName>
    </submittedName>
</protein>
<keyword evidence="2" id="KW-1185">Reference proteome</keyword>
<dbReference type="EMBL" id="MPDP01000071">
    <property type="protein sequence ID" value="KAK1485129.1"/>
    <property type="molecule type" value="Genomic_DNA"/>
</dbReference>
<reference evidence="1" key="1">
    <citation type="submission" date="2016-11" db="EMBL/GenBank/DDBJ databases">
        <title>The genome sequence of Colletotrichum cuscutae.</title>
        <authorList>
            <person name="Baroncelli R."/>
        </authorList>
    </citation>
    <scope>NUCLEOTIDE SEQUENCE</scope>
    <source>
        <strain evidence="1">IMI 304802</strain>
    </source>
</reference>
<dbReference type="AlphaFoldDB" id="A0AAI9VE32"/>
<organism evidence="1 2">
    <name type="scientific">Colletotrichum cuscutae</name>
    <dbReference type="NCBI Taxonomy" id="1209917"/>
    <lineage>
        <taxon>Eukaryota</taxon>
        <taxon>Fungi</taxon>
        <taxon>Dikarya</taxon>
        <taxon>Ascomycota</taxon>
        <taxon>Pezizomycotina</taxon>
        <taxon>Sordariomycetes</taxon>
        <taxon>Hypocreomycetidae</taxon>
        <taxon>Glomerellales</taxon>
        <taxon>Glomerellaceae</taxon>
        <taxon>Colletotrichum</taxon>
        <taxon>Colletotrichum acutatum species complex</taxon>
    </lineage>
</organism>
<evidence type="ECO:0000313" key="1">
    <source>
        <dbReference type="EMBL" id="KAK1485129.1"/>
    </source>
</evidence>
<name>A0AAI9VE32_9PEZI</name>
<accession>A0AAI9VE32</accession>
<proteinExistence type="predicted"/>
<evidence type="ECO:0000313" key="2">
    <source>
        <dbReference type="Proteomes" id="UP001239213"/>
    </source>
</evidence>
<gene>
    <name evidence="1" type="ORF">CCUS01_15355</name>
</gene>
<dbReference type="Proteomes" id="UP001239213">
    <property type="component" value="Unassembled WGS sequence"/>
</dbReference>